<sequence>MPDSAPNTVFDALIASKTRVRILMRLLLDPARRIHLRQMARDCAASPGQVHGELQQLATAGFLRSEPEGKQTFYSANPEHPLFPELRSMVHKALGMDRIIDSIVERLGNLEQAILLDDYAVGKDSGLVDLLLIGDINQTNLADLITKTERHIKRKIRVLVLSANEFERLGPTLSQRPQLLLWHRPITDTALDISHTKAA</sequence>
<evidence type="ECO:0000313" key="2">
    <source>
        <dbReference type="EMBL" id="EIC21304.1"/>
    </source>
</evidence>
<dbReference type="eggNOG" id="COG0640">
    <property type="taxonomic scope" value="Bacteria"/>
</dbReference>
<dbReference type="EMBL" id="JH603169">
    <property type="protein sequence ID" value="EIC21304.1"/>
    <property type="molecule type" value="Genomic_DNA"/>
</dbReference>
<dbReference type="RefSeq" id="WP_009147889.1">
    <property type="nucleotide sequence ID" value="NZ_CP121471.1"/>
</dbReference>
<dbReference type="GO" id="GO:0003700">
    <property type="term" value="F:DNA-binding transcription factor activity"/>
    <property type="evidence" value="ECO:0007669"/>
    <property type="project" value="InterPro"/>
</dbReference>
<dbReference type="SMART" id="SM00418">
    <property type="entry name" value="HTH_ARSR"/>
    <property type="match status" value="1"/>
</dbReference>
<dbReference type="Proteomes" id="UP000002964">
    <property type="component" value="Unassembled WGS sequence"/>
</dbReference>
<dbReference type="InterPro" id="IPR001845">
    <property type="entry name" value="HTH_ArsR_DNA-bd_dom"/>
</dbReference>
<protein>
    <recommendedName>
        <fullName evidence="1">HTH arsR-type domain-containing protein</fullName>
    </recommendedName>
</protein>
<dbReference type="InterPro" id="IPR011991">
    <property type="entry name" value="ArsR-like_HTH"/>
</dbReference>
<dbReference type="Gene3D" id="1.10.10.10">
    <property type="entry name" value="Winged helix-like DNA-binding domain superfamily/Winged helix DNA-binding domain"/>
    <property type="match status" value="1"/>
</dbReference>
<name>H8Z0S2_9GAMM</name>
<accession>H8Z0S2</accession>
<dbReference type="InterPro" id="IPR036390">
    <property type="entry name" value="WH_DNA-bd_sf"/>
</dbReference>
<dbReference type="HOGENOM" id="CLU_094593_2_0_6"/>
<evidence type="ECO:0000313" key="3">
    <source>
        <dbReference type="Proteomes" id="UP000002964"/>
    </source>
</evidence>
<dbReference type="AlphaFoldDB" id="H8Z0S2"/>
<dbReference type="CDD" id="cd00090">
    <property type="entry name" value="HTH_ARSR"/>
    <property type="match status" value="1"/>
</dbReference>
<dbReference type="STRING" id="631362.Thi970DRAFT_01507"/>
<organism evidence="2 3">
    <name type="scientific">Thiorhodovibrio frisius</name>
    <dbReference type="NCBI Taxonomy" id="631362"/>
    <lineage>
        <taxon>Bacteria</taxon>
        <taxon>Pseudomonadati</taxon>
        <taxon>Pseudomonadota</taxon>
        <taxon>Gammaproteobacteria</taxon>
        <taxon>Chromatiales</taxon>
        <taxon>Chromatiaceae</taxon>
        <taxon>Thiorhodovibrio</taxon>
    </lineage>
</organism>
<dbReference type="SUPFAM" id="SSF46785">
    <property type="entry name" value="Winged helix' DNA-binding domain"/>
    <property type="match status" value="1"/>
</dbReference>
<proteinExistence type="predicted"/>
<gene>
    <name evidence="2" type="ORF">Thi970DRAFT_01507</name>
</gene>
<keyword evidence="3" id="KW-1185">Reference proteome</keyword>
<dbReference type="InterPro" id="IPR036388">
    <property type="entry name" value="WH-like_DNA-bd_sf"/>
</dbReference>
<feature type="domain" description="HTH arsR-type" evidence="1">
    <location>
        <begin position="8"/>
        <end position="95"/>
    </location>
</feature>
<reference evidence="2 3" key="2">
    <citation type="submission" date="2011-11" db="EMBL/GenBank/DDBJ databases">
        <authorList>
            <consortium name="US DOE Joint Genome Institute"/>
            <person name="Lucas S."/>
            <person name="Han J."/>
            <person name="Lapidus A."/>
            <person name="Cheng J.-F."/>
            <person name="Goodwin L."/>
            <person name="Pitluck S."/>
            <person name="Peters L."/>
            <person name="Ovchinnikova G."/>
            <person name="Zhang X."/>
            <person name="Detter J.C."/>
            <person name="Han C."/>
            <person name="Tapia R."/>
            <person name="Land M."/>
            <person name="Hauser L."/>
            <person name="Kyrpides N."/>
            <person name="Ivanova N."/>
            <person name="Pagani I."/>
            <person name="Vogl K."/>
            <person name="Liu Z."/>
            <person name="Overmann J."/>
            <person name="Frigaard N.-U."/>
            <person name="Bryant D."/>
            <person name="Woyke T."/>
        </authorList>
    </citation>
    <scope>NUCLEOTIDE SEQUENCE [LARGE SCALE GENOMIC DNA]</scope>
    <source>
        <strain evidence="2 3">970</strain>
    </source>
</reference>
<evidence type="ECO:0000259" key="1">
    <source>
        <dbReference type="SMART" id="SM00418"/>
    </source>
</evidence>
<reference evidence="3" key="1">
    <citation type="submission" date="2011-06" db="EMBL/GenBank/DDBJ databases">
        <authorList>
            <consortium name="US DOE Joint Genome Institute (JGI-PGF)"/>
            <person name="Lucas S."/>
            <person name="Han J."/>
            <person name="Lapidus A."/>
            <person name="Cheng J.-F."/>
            <person name="Goodwin L."/>
            <person name="Pitluck S."/>
            <person name="Peters L."/>
            <person name="Land M.L."/>
            <person name="Hauser L."/>
            <person name="Vogl K."/>
            <person name="Liu Z."/>
            <person name="Overmann J."/>
            <person name="Frigaard N.-U."/>
            <person name="Bryant D.A."/>
            <person name="Woyke T.J."/>
        </authorList>
    </citation>
    <scope>NUCLEOTIDE SEQUENCE [LARGE SCALE GENOMIC DNA]</scope>
    <source>
        <strain evidence="3">970</strain>
    </source>
</reference>